<comment type="caution">
    <text evidence="1">The sequence shown here is derived from an EMBL/GenBank/DDBJ whole genome shotgun (WGS) entry which is preliminary data.</text>
</comment>
<name>A0ACC2ENY4_DIPCM</name>
<keyword evidence="2" id="KW-1185">Reference proteome</keyword>
<proteinExistence type="predicted"/>
<gene>
    <name evidence="1" type="ORF">O6H91_01G022700</name>
</gene>
<evidence type="ECO:0000313" key="1">
    <source>
        <dbReference type="EMBL" id="KAJ7568197.1"/>
    </source>
</evidence>
<dbReference type="EMBL" id="CM055092">
    <property type="protein sequence ID" value="KAJ7568197.1"/>
    <property type="molecule type" value="Genomic_DNA"/>
</dbReference>
<organism evidence="1 2">
    <name type="scientific">Diphasiastrum complanatum</name>
    <name type="common">Issler's clubmoss</name>
    <name type="synonym">Lycopodium complanatum</name>
    <dbReference type="NCBI Taxonomy" id="34168"/>
    <lineage>
        <taxon>Eukaryota</taxon>
        <taxon>Viridiplantae</taxon>
        <taxon>Streptophyta</taxon>
        <taxon>Embryophyta</taxon>
        <taxon>Tracheophyta</taxon>
        <taxon>Lycopodiopsida</taxon>
        <taxon>Lycopodiales</taxon>
        <taxon>Lycopodiaceae</taxon>
        <taxon>Lycopodioideae</taxon>
        <taxon>Diphasiastrum</taxon>
    </lineage>
</organism>
<protein>
    <submittedName>
        <fullName evidence="1">Uncharacterized protein</fullName>
    </submittedName>
</protein>
<evidence type="ECO:0000313" key="2">
    <source>
        <dbReference type="Proteomes" id="UP001162992"/>
    </source>
</evidence>
<accession>A0ACC2ENY4</accession>
<dbReference type="Proteomes" id="UP001162992">
    <property type="component" value="Chromosome 1"/>
</dbReference>
<sequence length="321" mass="36581">MEGAGVGASSRGHRAGGVVVVEDGDTLWTLSRKLGVEWQELQAANSLKDELIFAGEVLKLPPHPHLKNPRGAPPSWQRRTKPLVVQPGDTAWDISERYGISVEELQEVNSIVLDVLFPGDVLLVPEEAVERPRQIWAFKSVKPRIRGIAGFANANFFDVFPPLQDIDKYREKHRLLLNAIRHVETSFIFPAPTGDGGSSIGPLQISMAYHEDAWWQASETTKYEQCEEVEYAERTVINYWLHYCPWALEFNDLETLARTHNGGPQFWHHLSTRRYWRKVRKALRRQGYRLGIPNWQMLQNATRMVPSVTARISLPSLSLEL</sequence>
<reference evidence="2" key="1">
    <citation type="journal article" date="2024" name="Proc. Natl. Acad. Sci. U.S.A.">
        <title>Extraordinary preservation of gene collinearity over three hundred million years revealed in homosporous lycophytes.</title>
        <authorList>
            <person name="Li C."/>
            <person name="Wickell D."/>
            <person name="Kuo L.Y."/>
            <person name="Chen X."/>
            <person name="Nie B."/>
            <person name="Liao X."/>
            <person name="Peng D."/>
            <person name="Ji J."/>
            <person name="Jenkins J."/>
            <person name="Williams M."/>
            <person name="Shu S."/>
            <person name="Plott C."/>
            <person name="Barry K."/>
            <person name="Rajasekar S."/>
            <person name="Grimwood J."/>
            <person name="Han X."/>
            <person name="Sun S."/>
            <person name="Hou Z."/>
            <person name="He W."/>
            <person name="Dai G."/>
            <person name="Sun C."/>
            <person name="Schmutz J."/>
            <person name="Leebens-Mack J.H."/>
            <person name="Li F.W."/>
            <person name="Wang L."/>
        </authorList>
    </citation>
    <scope>NUCLEOTIDE SEQUENCE [LARGE SCALE GENOMIC DNA]</scope>
    <source>
        <strain evidence="2">cv. PW_Plant_1</strain>
    </source>
</reference>